<reference evidence="3" key="1">
    <citation type="submission" date="2017-09" db="EMBL/GenBank/DDBJ databases">
        <title>Depth-based differentiation of microbial function through sediment-hosted aquifers and enrichment of novel symbionts in the deep terrestrial subsurface.</title>
        <authorList>
            <person name="Probst A.J."/>
            <person name="Ladd B."/>
            <person name="Jarett J.K."/>
            <person name="Geller-Mcgrath D.E."/>
            <person name="Sieber C.M.K."/>
            <person name="Emerson J.B."/>
            <person name="Anantharaman K."/>
            <person name="Thomas B.C."/>
            <person name="Malmstrom R."/>
            <person name="Stieglmeier M."/>
            <person name="Klingl A."/>
            <person name="Woyke T."/>
            <person name="Ryan C.M."/>
            <person name="Banfield J.F."/>
        </authorList>
    </citation>
    <scope>NUCLEOTIDE SEQUENCE [LARGE SCALE GENOMIC DNA]</scope>
</reference>
<keyword evidence="1" id="KW-1133">Transmembrane helix</keyword>
<evidence type="ECO:0000313" key="3">
    <source>
        <dbReference type="Proteomes" id="UP000229307"/>
    </source>
</evidence>
<dbReference type="Proteomes" id="UP000229307">
    <property type="component" value="Unassembled WGS sequence"/>
</dbReference>
<sequence length="97" mass="11105">MILLWPVIMLLLGIKKLILLLVSLHSWIVCLIAILMLMSVLMWDFKKKGRHLSYNLDSPFEPSLMPGIWAITSVVIPEIRDIELPSGTYKVGKVCWN</sequence>
<feature type="transmembrane region" description="Helical" evidence="1">
    <location>
        <begin position="20"/>
        <end position="43"/>
    </location>
</feature>
<evidence type="ECO:0000313" key="2">
    <source>
        <dbReference type="EMBL" id="PIZ17932.1"/>
    </source>
</evidence>
<dbReference type="EMBL" id="PFMR01000062">
    <property type="protein sequence ID" value="PIZ17932.1"/>
    <property type="molecule type" value="Genomic_DNA"/>
</dbReference>
<accession>A0A2M7SEH5</accession>
<evidence type="ECO:0000256" key="1">
    <source>
        <dbReference type="SAM" id="Phobius"/>
    </source>
</evidence>
<comment type="caution">
    <text evidence="2">The sequence shown here is derived from an EMBL/GenBank/DDBJ whole genome shotgun (WGS) entry which is preliminary data.</text>
</comment>
<name>A0A2M7SEH5_9BACT</name>
<keyword evidence="1" id="KW-0472">Membrane</keyword>
<protein>
    <submittedName>
        <fullName evidence="2">Uncharacterized protein</fullName>
    </submittedName>
</protein>
<proteinExistence type="predicted"/>
<dbReference type="AlphaFoldDB" id="A0A2M7SEH5"/>
<keyword evidence="1" id="KW-0812">Transmembrane</keyword>
<gene>
    <name evidence="2" type="ORF">COY52_02015</name>
</gene>
<organism evidence="2 3">
    <name type="scientific">Candidatus Desantisbacteria bacterium CG_4_10_14_0_8_um_filter_48_22</name>
    <dbReference type="NCBI Taxonomy" id="1974543"/>
    <lineage>
        <taxon>Bacteria</taxon>
        <taxon>Candidatus Desantisiibacteriota</taxon>
    </lineage>
</organism>